<dbReference type="KEGG" id="mnt:21399401"/>
<dbReference type="AlphaFoldDB" id="W9QNW0"/>
<evidence type="ECO:0000256" key="1">
    <source>
        <dbReference type="ARBA" id="ARBA00004123"/>
    </source>
</evidence>
<dbReference type="SMART" id="SM00353">
    <property type="entry name" value="HLH"/>
    <property type="match status" value="1"/>
</dbReference>
<dbReference type="InterPro" id="IPR044658">
    <property type="entry name" value="bHLH92/bHLH041-like"/>
</dbReference>
<dbReference type="EMBL" id="KE343450">
    <property type="protein sequence ID" value="EXB29862.1"/>
    <property type="molecule type" value="Genomic_DNA"/>
</dbReference>
<dbReference type="PANTHER" id="PTHR46665:SF6">
    <property type="entry name" value="TRANSCRIPTION FACTOR BHLH92"/>
    <property type="match status" value="1"/>
</dbReference>
<dbReference type="Proteomes" id="UP000030645">
    <property type="component" value="Unassembled WGS sequence"/>
</dbReference>
<keyword evidence="5" id="KW-0175">Coiled coil</keyword>
<dbReference type="PROSITE" id="PS50888">
    <property type="entry name" value="BHLH"/>
    <property type="match status" value="1"/>
</dbReference>
<gene>
    <name evidence="7" type="ORF">L484_016352</name>
</gene>
<proteinExistence type="predicted"/>
<dbReference type="GO" id="GO:0046983">
    <property type="term" value="F:protein dimerization activity"/>
    <property type="evidence" value="ECO:0007669"/>
    <property type="project" value="InterPro"/>
</dbReference>
<protein>
    <recommendedName>
        <fullName evidence="6">BHLH domain-containing protein</fullName>
    </recommendedName>
</protein>
<accession>W9QNW0</accession>
<dbReference type="STRING" id="981085.W9QNW0"/>
<dbReference type="SUPFAM" id="SSF47459">
    <property type="entry name" value="HLH, helix-loop-helix DNA-binding domain"/>
    <property type="match status" value="1"/>
</dbReference>
<evidence type="ECO:0000313" key="8">
    <source>
        <dbReference type="Proteomes" id="UP000030645"/>
    </source>
</evidence>
<dbReference type="eggNOG" id="ENOG502S1P8">
    <property type="taxonomic scope" value="Eukaryota"/>
</dbReference>
<organism evidence="7 8">
    <name type="scientific">Morus notabilis</name>
    <dbReference type="NCBI Taxonomy" id="981085"/>
    <lineage>
        <taxon>Eukaryota</taxon>
        <taxon>Viridiplantae</taxon>
        <taxon>Streptophyta</taxon>
        <taxon>Embryophyta</taxon>
        <taxon>Tracheophyta</taxon>
        <taxon>Spermatophyta</taxon>
        <taxon>Magnoliopsida</taxon>
        <taxon>eudicotyledons</taxon>
        <taxon>Gunneridae</taxon>
        <taxon>Pentapetalae</taxon>
        <taxon>rosids</taxon>
        <taxon>fabids</taxon>
        <taxon>Rosales</taxon>
        <taxon>Moraceae</taxon>
        <taxon>Moreae</taxon>
        <taxon>Morus</taxon>
    </lineage>
</organism>
<dbReference type="Gene3D" id="4.10.280.10">
    <property type="entry name" value="Helix-loop-helix DNA-binding domain"/>
    <property type="match status" value="1"/>
</dbReference>
<name>W9QNW0_9ROSA</name>
<keyword evidence="8" id="KW-1185">Reference proteome</keyword>
<evidence type="ECO:0000259" key="6">
    <source>
        <dbReference type="PROSITE" id="PS50888"/>
    </source>
</evidence>
<evidence type="ECO:0000256" key="2">
    <source>
        <dbReference type="ARBA" id="ARBA00023015"/>
    </source>
</evidence>
<evidence type="ECO:0000256" key="5">
    <source>
        <dbReference type="SAM" id="Coils"/>
    </source>
</evidence>
<dbReference type="InterPro" id="IPR036638">
    <property type="entry name" value="HLH_DNA-bd_sf"/>
</dbReference>
<feature type="coiled-coil region" evidence="5">
    <location>
        <begin position="132"/>
        <end position="164"/>
    </location>
</feature>
<evidence type="ECO:0000313" key="7">
    <source>
        <dbReference type="EMBL" id="EXB29862.1"/>
    </source>
</evidence>
<dbReference type="Pfam" id="PF00010">
    <property type="entry name" value="HLH"/>
    <property type="match status" value="1"/>
</dbReference>
<comment type="subcellular location">
    <subcellularLocation>
        <location evidence="1">Nucleus</location>
    </subcellularLocation>
</comment>
<keyword evidence="3" id="KW-0804">Transcription</keyword>
<dbReference type="PANTHER" id="PTHR46665">
    <property type="entry name" value="TRANSCRIPTION FACTOR BHLH041-RELATED-RELATED"/>
    <property type="match status" value="1"/>
</dbReference>
<feature type="domain" description="BHLH" evidence="6">
    <location>
        <begin position="86"/>
        <end position="135"/>
    </location>
</feature>
<sequence length="243" mass="28378">MDVFFPQEQSGNIFWYSESLPEEKISAFLPYTNMPRNEFGQENACNYYNGPYNMKKRMIEFLRRSSSSITVGKISGQKEVEGYEKETSFRHMMNERMRRQKQKDGYLALYSMLPIGTKNDKNSIVKIAASTIQQLQSYKERLRRREMELEAILAENDEKEMKKRSAMKIKVKVANPISGVDSMVELINCLKRLGLKARNIRSVFTKEELSVELEIETKVGAAEIEEALQLTLYEAEWRLRSHF</sequence>
<keyword evidence="4" id="KW-0539">Nucleus</keyword>
<keyword evidence="2" id="KW-0805">Transcription regulation</keyword>
<dbReference type="GO" id="GO:0005634">
    <property type="term" value="C:nucleus"/>
    <property type="evidence" value="ECO:0007669"/>
    <property type="project" value="UniProtKB-SubCell"/>
</dbReference>
<evidence type="ECO:0000256" key="4">
    <source>
        <dbReference type="ARBA" id="ARBA00023242"/>
    </source>
</evidence>
<dbReference type="OrthoDB" id="1885111at2759"/>
<evidence type="ECO:0000256" key="3">
    <source>
        <dbReference type="ARBA" id="ARBA00023163"/>
    </source>
</evidence>
<reference evidence="8" key="1">
    <citation type="submission" date="2013-01" db="EMBL/GenBank/DDBJ databases">
        <title>Draft Genome Sequence of a Mulberry Tree, Morus notabilis C.K. Schneid.</title>
        <authorList>
            <person name="He N."/>
            <person name="Zhao S."/>
        </authorList>
    </citation>
    <scope>NUCLEOTIDE SEQUENCE</scope>
</reference>
<dbReference type="InterPro" id="IPR011598">
    <property type="entry name" value="bHLH_dom"/>
</dbReference>